<dbReference type="Pfam" id="PF13385">
    <property type="entry name" value="Laminin_G_3"/>
    <property type="match status" value="2"/>
</dbReference>
<name>A0ABW9P028_9ACTN</name>
<dbReference type="EMBL" id="VDEQ01000296">
    <property type="protein sequence ID" value="MQS38875.1"/>
    <property type="molecule type" value="Genomic_DNA"/>
</dbReference>
<sequence>NGLTMGFTADGKFSFGFGAGTNAQTLTTATAYTDDQWHHWAVTFHRGTKVQTIVRDGVEVARRTATALPSGTGHLIVGRTDTGTTVFFSGQLAELRTWNTARTAADIDSTRWQRIAAPTAGLTGAWIYASLAATSGERKFTDLGPQLRHGGVWGSPAVTDSTLAEYRVAAAVGDKVRQSRDLYRCGEWAHLAAVYEQSWALRFESGAWAETPEADALDITEDLTIEVFAAIDAIGVRQGLVSKGVLGSGEEGSVPYQLAVNADGKLEFAFEEPGQVIRRYTSASPLTAGFRRIAVVRKGGSTTEESKTPKQISYTDADKVQRTMTVDVVDKVTAKKWDDIRFVVDGTETGVIRYNGPGPRGNNGPLMIGRVVEGATASPLKGTVGEVRIWNTARDSQELGQPLQPRDEGLVARWTFEENEGNTTADLAGGHDLKLRGARWTRDPDPKAGSFLIYRNGQTIPCDTPNPNPLSYWGDEQLTLGNFHGTFNVDSTGSSSSSHAASYKGVLEEVRFWRTARTREQILDNLFTRLRGDKQDLVGYWPFDGESTYFNTENLRDFSLRGNHLDNGSNDVVLSTAPISTDTAMVRSALAGLRTPFHQLISASPTATEYADLQYGADGEARGVLKRAYAHITGGAWHLTTGYKVGDLISEWVSQVQFDPQLIGYIEGAPPVPSE</sequence>
<proteinExistence type="predicted"/>
<dbReference type="SUPFAM" id="SSF49899">
    <property type="entry name" value="Concanavalin A-like lectins/glucanases"/>
    <property type="match status" value="3"/>
</dbReference>
<evidence type="ECO:0000313" key="2">
    <source>
        <dbReference type="Proteomes" id="UP000460558"/>
    </source>
</evidence>
<feature type="non-terminal residue" evidence="1">
    <location>
        <position position="675"/>
    </location>
</feature>
<accession>A0ABW9P028</accession>
<reference evidence="1 2" key="1">
    <citation type="submission" date="2019-06" db="EMBL/GenBank/DDBJ databases">
        <title>Comparative genomics and metabolomics analyses of clavulanic acid producing Streptomyces species provides insight into specialized metabolism and evolution of beta-lactam biosynthetic gene clusters.</title>
        <authorList>
            <person name="Moore M.A."/>
            <person name="Cruz-Morales P."/>
            <person name="Barona Gomez F."/>
            <person name="Kapil T."/>
        </authorList>
    </citation>
    <scope>NUCLEOTIDE SEQUENCE [LARGE SCALE GENOMIC DNA]</scope>
    <source>
        <strain evidence="1 2">T-272</strain>
    </source>
</reference>
<keyword evidence="2" id="KW-1185">Reference proteome</keyword>
<evidence type="ECO:0000313" key="1">
    <source>
        <dbReference type="EMBL" id="MQS38875.1"/>
    </source>
</evidence>
<dbReference type="Proteomes" id="UP000460558">
    <property type="component" value="Unassembled WGS sequence"/>
</dbReference>
<comment type="caution">
    <text evidence="1">The sequence shown here is derived from an EMBL/GenBank/DDBJ whole genome shotgun (WGS) entry which is preliminary data.</text>
</comment>
<protein>
    <submittedName>
        <fullName evidence="1">LamG domain-containing protein</fullName>
    </submittedName>
</protein>
<gene>
    <name evidence="1" type="ORF">FFZ77_25780</name>
</gene>
<organism evidence="1 2">
    <name type="scientific">Streptomyces katsurahamanus</name>
    <dbReference type="NCBI Taxonomy" id="2577098"/>
    <lineage>
        <taxon>Bacteria</taxon>
        <taxon>Bacillati</taxon>
        <taxon>Actinomycetota</taxon>
        <taxon>Actinomycetes</taxon>
        <taxon>Kitasatosporales</taxon>
        <taxon>Streptomycetaceae</taxon>
        <taxon>Streptomyces</taxon>
    </lineage>
</organism>
<feature type="non-terminal residue" evidence="1">
    <location>
        <position position="1"/>
    </location>
</feature>
<dbReference type="Gene3D" id="2.60.120.200">
    <property type="match status" value="3"/>
</dbReference>
<dbReference type="InterPro" id="IPR013320">
    <property type="entry name" value="ConA-like_dom_sf"/>
</dbReference>